<name>A0AAQ4EJW9_AMBAM</name>
<feature type="transmembrane region" description="Helical" evidence="1">
    <location>
        <begin position="34"/>
        <end position="56"/>
    </location>
</feature>
<dbReference type="Proteomes" id="UP001321473">
    <property type="component" value="Unassembled WGS sequence"/>
</dbReference>
<dbReference type="AlphaFoldDB" id="A0AAQ4EJW9"/>
<proteinExistence type="predicted"/>
<gene>
    <name evidence="2" type="ORF">V5799_010406</name>
</gene>
<accession>A0AAQ4EJW9</accession>
<dbReference type="EMBL" id="JARKHS020014604">
    <property type="protein sequence ID" value="KAK8775062.1"/>
    <property type="molecule type" value="Genomic_DNA"/>
</dbReference>
<evidence type="ECO:0000313" key="2">
    <source>
        <dbReference type="EMBL" id="KAK8775062.1"/>
    </source>
</evidence>
<sequence length="656" mass="74340">MLHSFSPRYDIKTVPVSPRQAQRQRQSQRDPGKLAAATISYAAVSVALVVFLWGLALKTKQFSFNIRQEQQKAEDSSFCCLAFLESLSLDHDRSPCEDFRRYVCPRRFNKTSTFRWNTWNAVEALTRVRSHPEALSGKLLAGLRAQCEALLGKGPVHFVKAMTPMLLRGAGVPNMANADHLLLLMAFLSLRFRVKTPIRITIADAYYPTFQVEAPLQELKSSLTFFNHTCPECIGEALDSVKAHTGNSVRREDFFAFEASLERRLESSVFSCSPNLFRTLGANTTWEKLVSGVFNISATDVRMACTTRPSRIFAAFERYASPRVRPVALASVVVHALASIFQELTANGTANRTLSPLGSCLFQEDFPDIWTNFYAEMVVSSSRNKRIRDIFVRVTTALRRVAANLIPPKDYAALLFHLQRLSPFLPFSVLPRSLRPPSTPEDDFSDQFLLISNYEFWLETNRRRRHFPAPLLTGDSVFISEPWAVFTPLAYPLIDVANDQESIMNLPVVGIPLAKALWSFLFDKEPQWLTVLLDDKTTSSSCLHNRDRNLTRRKEVLETVLALRTVLRIVDTRDWNKAMNVSPKWQDVTASRIFFLRLGDSMCDGRDNSPSAYLNAALELSLEFATAFKCSEGLSMERYRCEEFYLDTGLSEVLDQ</sequence>
<keyword evidence="1" id="KW-0812">Transmembrane</keyword>
<keyword evidence="3" id="KW-1185">Reference proteome</keyword>
<evidence type="ECO:0000256" key="1">
    <source>
        <dbReference type="SAM" id="Phobius"/>
    </source>
</evidence>
<protein>
    <submittedName>
        <fullName evidence="2">Uncharacterized protein</fullName>
    </submittedName>
</protein>
<keyword evidence="1" id="KW-0472">Membrane</keyword>
<comment type="caution">
    <text evidence="2">The sequence shown here is derived from an EMBL/GenBank/DDBJ whole genome shotgun (WGS) entry which is preliminary data.</text>
</comment>
<evidence type="ECO:0000313" key="3">
    <source>
        <dbReference type="Proteomes" id="UP001321473"/>
    </source>
</evidence>
<keyword evidence="1" id="KW-1133">Transmembrane helix</keyword>
<organism evidence="2 3">
    <name type="scientific">Amblyomma americanum</name>
    <name type="common">Lone star tick</name>
    <dbReference type="NCBI Taxonomy" id="6943"/>
    <lineage>
        <taxon>Eukaryota</taxon>
        <taxon>Metazoa</taxon>
        <taxon>Ecdysozoa</taxon>
        <taxon>Arthropoda</taxon>
        <taxon>Chelicerata</taxon>
        <taxon>Arachnida</taxon>
        <taxon>Acari</taxon>
        <taxon>Parasitiformes</taxon>
        <taxon>Ixodida</taxon>
        <taxon>Ixodoidea</taxon>
        <taxon>Ixodidae</taxon>
        <taxon>Amblyomminae</taxon>
        <taxon>Amblyomma</taxon>
    </lineage>
</organism>
<reference evidence="2 3" key="1">
    <citation type="journal article" date="2023" name="Arcadia Sci">
        <title>De novo assembly of a long-read Amblyomma americanum tick genome.</title>
        <authorList>
            <person name="Chou S."/>
            <person name="Poskanzer K.E."/>
            <person name="Rollins M."/>
            <person name="Thuy-Boun P.S."/>
        </authorList>
    </citation>
    <scope>NUCLEOTIDE SEQUENCE [LARGE SCALE GENOMIC DNA]</scope>
    <source>
        <strain evidence="2">F_SG_1</strain>
        <tissue evidence="2">Salivary glands</tissue>
    </source>
</reference>